<dbReference type="Proteomes" id="UP000652761">
    <property type="component" value="Unassembled WGS sequence"/>
</dbReference>
<organism evidence="2 3">
    <name type="scientific">Colocasia esculenta</name>
    <name type="common">Wild taro</name>
    <name type="synonym">Arum esculentum</name>
    <dbReference type="NCBI Taxonomy" id="4460"/>
    <lineage>
        <taxon>Eukaryota</taxon>
        <taxon>Viridiplantae</taxon>
        <taxon>Streptophyta</taxon>
        <taxon>Embryophyta</taxon>
        <taxon>Tracheophyta</taxon>
        <taxon>Spermatophyta</taxon>
        <taxon>Magnoliopsida</taxon>
        <taxon>Liliopsida</taxon>
        <taxon>Araceae</taxon>
        <taxon>Aroideae</taxon>
        <taxon>Colocasieae</taxon>
        <taxon>Colocasia</taxon>
    </lineage>
</organism>
<sequence>MVCGARSGSSSRRSSRGRGLLAASGVGPSSVSPPVAEGSGQSTPSPPLVAGLSVSAPPTFLAGTSTVPEGEDAVRMLLVYRRGEAVFIKALCERCG</sequence>
<dbReference type="AlphaFoldDB" id="A0A843WL72"/>
<feature type="compositionally biased region" description="Low complexity" evidence="1">
    <location>
        <begin position="1"/>
        <end position="40"/>
    </location>
</feature>
<protein>
    <submittedName>
        <fullName evidence="2">Uncharacterized protein</fullName>
    </submittedName>
</protein>
<accession>A0A843WL72</accession>
<proteinExistence type="predicted"/>
<feature type="region of interest" description="Disordered" evidence="1">
    <location>
        <begin position="1"/>
        <end position="51"/>
    </location>
</feature>
<reference evidence="2" key="1">
    <citation type="submission" date="2017-07" db="EMBL/GenBank/DDBJ databases">
        <title>Taro Niue Genome Assembly and Annotation.</title>
        <authorList>
            <person name="Atibalentja N."/>
            <person name="Keating K."/>
            <person name="Fields C.J."/>
        </authorList>
    </citation>
    <scope>NUCLEOTIDE SEQUENCE</scope>
    <source>
        <strain evidence="2">Niue_2</strain>
        <tissue evidence="2">Leaf</tissue>
    </source>
</reference>
<gene>
    <name evidence="2" type="ORF">Taro_045139</name>
</gene>
<evidence type="ECO:0000256" key="1">
    <source>
        <dbReference type="SAM" id="MobiDB-lite"/>
    </source>
</evidence>
<evidence type="ECO:0000313" key="2">
    <source>
        <dbReference type="EMBL" id="MQM12223.1"/>
    </source>
</evidence>
<name>A0A843WL72_COLES</name>
<comment type="caution">
    <text evidence="2">The sequence shown here is derived from an EMBL/GenBank/DDBJ whole genome shotgun (WGS) entry which is preliminary data.</text>
</comment>
<evidence type="ECO:0000313" key="3">
    <source>
        <dbReference type="Proteomes" id="UP000652761"/>
    </source>
</evidence>
<dbReference type="EMBL" id="NMUH01005238">
    <property type="protein sequence ID" value="MQM12223.1"/>
    <property type="molecule type" value="Genomic_DNA"/>
</dbReference>
<keyword evidence="3" id="KW-1185">Reference proteome</keyword>